<evidence type="ECO:0000313" key="9">
    <source>
        <dbReference type="Proteomes" id="UP000681414"/>
    </source>
</evidence>
<dbReference type="GO" id="GO:0009401">
    <property type="term" value="P:phosphoenolpyruvate-dependent sugar phosphotransferase system"/>
    <property type="evidence" value="ECO:0007669"/>
    <property type="project" value="UniProtKB-KW"/>
</dbReference>
<keyword evidence="2" id="KW-0813">Transport</keyword>
<dbReference type="PROSITE" id="PS51094">
    <property type="entry name" value="PTS_EIIA_TYPE_2"/>
    <property type="match status" value="1"/>
</dbReference>
<evidence type="ECO:0000259" key="7">
    <source>
        <dbReference type="PROSITE" id="PS51094"/>
    </source>
</evidence>
<dbReference type="GO" id="GO:0005737">
    <property type="term" value="C:cytoplasm"/>
    <property type="evidence" value="ECO:0007669"/>
    <property type="project" value="UniProtKB-SubCell"/>
</dbReference>
<accession>A0A942TD55</accession>
<dbReference type="GO" id="GO:0016301">
    <property type="term" value="F:kinase activity"/>
    <property type="evidence" value="ECO:0007669"/>
    <property type="project" value="UniProtKB-KW"/>
</dbReference>
<evidence type="ECO:0000256" key="3">
    <source>
        <dbReference type="ARBA" id="ARBA00022490"/>
    </source>
</evidence>
<evidence type="ECO:0000256" key="6">
    <source>
        <dbReference type="ARBA" id="ARBA00022777"/>
    </source>
</evidence>
<evidence type="ECO:0000256" key="5">
    <source>
        <dbReference type="ARBA" id="ARBA00022683"/>
    </source>
</evidence>
<dbReference type="AlphaFoldDB" id="A0A942TD55"/>
<organism evidence="8 9">
    <name type="scientific">Lederbergia citri</name>
    <dbReference type="NCBI Taxonomy" id="2833580"/>
    <lineage>
        <taxon>Bacteria</taxon>
        <taxon>Bacillati</taxon>
        <taxon>Bacillota</taxon>
        <taxon>Bacilli</taxon>
        <taxon>Bacillales</taxon>
        <taxon>Bacillaceae</taxon>
        <taxon>Lederbergia</taxon>
    </lineage>
</organism>
<comment type="subcellular location">
    <subcellularLocation>
        <location evidence="1">Cytoplasm</location>
    </subcellularLocation>
</comment>
<dbReference type="InterPro" id="IPR051351">
    <property type="entry name" value="Ascorbate-PTS_EIIA_comp"/>
</dbReference>
<dbReference type="InterPro" id="IPR016152">
    <property type="entry name" value="PTrfase/Anion_transptr"/>
</dbReference>
<dbReference type="EMBL" id="JAGYPG010000002">
    <property type="protein sequence ID" value="MBS4195630.1"/>
    <property type="molecule type" value="Genomic_DNA"/>
</dbReference>
<feature type="domain" description="PTS EIIA type-2" evidence="7">
    <location>
        <begin position="2"/>
        <end position="143"/>
    </location>
</feature>
<evidence type="ECO:0000256" key="1">
    <source>
        <dbReference type="ARBA" id="ARBA00004496"/>
    </source>
</evidence>
<proteinExistence type="predicted"/>
<dbReference type="SUPFAM" id="SSF55804">
    <property type="entry name" value="Phoshotransferase/anion transport protein"/>
    <property type="match status" value="1"/>
</dbReference>
<evidence type="ECO:0000313" key="8">
    <source>
        <dbReference type="EMBL" id="MBS4195630.1"/>
    </source>
</evidence>
<evidence type="ECO:0000256" key="4">
    <source>
        <dbReference type="ARBA" id="ARBA00022679"/>
    </source>
</evidence>
<dbReference type="Pfam" id="PF00359">
    <property type="entry name" value="PTS_EIIA_2"/>
    <property type="match status" value="1"/>
</dbReference>
<keyword evidence="5" id="KW-0598">Phosphotransferase system</keyword>
<protein>
    <submittedName>
        <fullName evidence="8">PTS sugar transporter subunit IIA</fullName>
    </submittedName>
</protein>
<dbReference type="Proteomes" id="UP000681414">
    <property type="component" value="Unassembled WGS sequence"/>
</dbReference>
<keyword evidence="4" id="KW-0808">Transferase</keyword>
<name>A0A942TD55_9BACI</name>
<dbReference type="PANTHER" id="PTHR36203">
    <property type="entry name" value="ASCORBATE-SPECIFIC PTS SYSTEM EIIA COMPONENT"/>
    <property type="match status" value="1"/>
</dbReference>
<keyword evidence="9" id="KW-1185">Reference proteome</keyword>
<dbReference type="CDD" id="cd00211">
    <property type="entry name" value="PTS_IIA_fru"/>
    <property type="match status" value="1"/>
</dbReference>
<sequence length="143" mass="15752">MKFIEENITAFNVQATTPEEAIRVAGNLLADSGYVEKQYVEAMVESFQTNGPYIVIAPHIAMPHARPEDGVHEACTSMIQLETPITFGSTPNDPVKLVFALGASDSEEHLEVLKKLMNLLGDKEAVEQLFSASSYENIRELIV</sequence>
<dbReference type="PANTHER" id="PTHR36203:SF5">
    <property type="entry name" value="PTS SYSTEM, EIIA COMPONENT"/>
    <property type="match status" value="1"/>
</dbReference>
<evidence type="ECO:0000256" key="2">
    <source>
        <dbReference type="ARBA" id="ARBA00022448"/>
    </source>
</evidence>
<keyword evidence="8" id="KW-0762">Sugar transport</keyword>
<keyword evidence="6" id="KW-0418">Kinase</keyword>
<dbReference type="Gene3D" id="3.40.930.10">
    <property type="entry name" value="Mannitol-specific EII, Chain A"/>
    <property type="match status" value="1"/>
</dbReference>
<reference evidence="8 9" key="1">
    <citation type="submission" date="2021-05" db="EMBL/GenBank/DDBJ databases">
        <title>Novel Bacillus species.</title>
        <authorList>
            <person name="Liu G."/>
        </authorList>
    </citation>
    <scope>NUCLEOTIDE SEQUENCE [LARGE SCALE GENOMIC DNA]</scope>
    <source>
        <strain evidence="9">FJAT-49780</strain>
    </source>
</reference>
<keyword evidence="3" id="KW-0963">Cytoplasm</keyword>
<comment type="caution">
    <text evidence="8">The sequence shown here is derived from an EMBL/GenBank/DDBJ whole genome shotgun (WGS) entry which is preliminary data.</text>
</comment>
<dbReference type="RefSeq" id="WP_213124833.1">
    <property type="nucleotide sequence ID" value="NZ_JAGYPG010000002.1"/>
</dbReference>
<gene>
    <name evidence="8" type="ORF">KHA97_11230</name>
</gene>
<dbReference type="InterPro" id="IPR002178">
    <property type="entry name" value="PTS_EIIA_type-2_dom"/>
</dbReference>